<sequence length="78" mass="9237">MRRWLLYVSLVILPCFVGSAWIVLWQDEQQQQQLLEETRTFANIHKNDLDRFLAETTARLETLAIVLSKHIATLKRKK</sequence>
<name>A0A094J2C5_9BACL</name>
<gene>
    <name evidence="1" type="ORF">JS44_15010</name>
</gene>
<dbReference type="Gene3D" id="3.30.450.20">
    <property type="entry name" value="PAS domain"/>
    <property type="match status" value="1"/>
</dbReference>
<comment type="caution">
    <text evidence="1">The sequence shown here is derived from an EMBL/GenBank/DDBJ whole genome shotgun (WGS) entry which is preliminary data.</text>
</comment>
<organism evidence="1">
    <name type="scientific">Anoxybacillus flavithermus</name>
    <dbReference type="NCBI Taxonomy" id="33934"/>
    <lineage>
        <taxon>Bacteria</taxon>
        <taxon>Bacillati</taxon>
        <taxon>Bacillota</taxon>
        <taxon>Bacilli</taxon>
        <taxon>Bacillales</taxon>
        <taxon>Anoxybacillaceae</taxon>
        <taxon>Anoxybacillus</taxon>
    </lineage>
</organism>
<reference evidence="1" key="1">
    <citation type="submission" date="2014-08" db="EMBL/GenBank/DDBJ databases">
        <title>Fullgenome sequencing of Anoxybacillus sp.25 isolate from Garga hot-spring Russia.</title>
        <authorList>
            <person name="Rozanov A.S."/>
            <person name="Kotenko A.V."/>
            <person name="Malup T.K."/>
            <person name="Peltek S.E."/>
        </authorList>
    </citation>
    <scope>NUCLEOTIDE SEQUENCE [LARGE SCALE GENOMIC DNA]</scope>
    <source>
        <strain evidence="1">25</strain>
    </source>
</reference>
<accession>A0A094J2C5</accession>
<dbReference type="EMBL" id="JPZO01000132">
    <property type="protein sequence ID" value="KFZ32204.1"/>
    <property type="molecule type" value="Genomic_DNA"/>
</dbReference>
<evidence type="ECO:0000313" key="1">
    <source>
        <dbReference type="EMBL" id="KFZ32204.1"/>
    </source>
</evidence>
<dbReference type="AlphaFoldDB" id="A0A094J2C5"/>
<protein>
    <submittedName>
        <fullName evidence="1">Uncharacterized protein</fullName>
    </submittedName>
</protein>
<proteinExistence type="predicted"/>